<comment type="similarity">
    <text evidence="1 4">Belongs to the bacterial flagellin family.</text>
</comment>
<evidence type="ECO:0000256" key="3">
    <source>
        <dbReference type="ARBA" id="ARBA00023143"/>
    </source>
</evidence>
<evidence type="ECO:0000256" key="4">
    <source>
        <dbReference type="RuleBase" id="RU362073"/>
    </source>
</evidence>
<gene>
    <name evidence="8" type="ORF">FME95_01355</name>
</gene>
<dbReference type="Gene3D" id="3.30.70.2120">
    <property type="match status" value="2"/>
</dbReference>
<dbReference type="InterPro" id="IPR042187">
    <property type="entry name" value="Flagellin_C_sub2"/>
</dbReference>
<dbReference type="Proteomes" id="UP000321764">
    <property type="component" value="Unassembled WGS sequence"/>
</dbReference>
<dbReference type="InterPro" id="IPR001029">
    <property type="entry name" value="Flagellin_N"/>
</dbReference>
<dbReference type="Gene3D" id="6.10.10.10">
    <property type="entry name" value="Flagellar export chaperone, C-terminal domain"/>
    <property type="match status" value="1"/>
</dbReference>
<proteinExistence type="inferred from homology"/>
<dbReference type="EMBL" id="VKAD01000001">
    <property type="protein sequence ID" value="TXR53248.1"/>
    <property type="molecule type" value="Genomic_DNA"/>
</dbReference>
<evidence type="ECO:0000256" key="5">
    <source>
        <dbReference type="SAM" id="Coils"/>
    </source>
</evidence>
<accession>A0A5C8Z7M8</accession>
<evidence type="ECO:0000313" key="9">
    <source>
        <dbReference type="Proteomes" id="UP000321764"/>
    </source>
</evidence>
<dbReference type="SUPFAM" id="SSF64518">
    <property type="entry name" value="Phase 1 flagellin"/>
    <property type="match status" value="2"/>
</dbReference>
<keyword evidence="9" id="KW-1185">Reference proteome</keyword>
<feature type="domain" description="Flagellin N-terminal" evidence="6">
    <location>
        <begin position="5"/>
        <end position="142"/>
    </location>
</feature>
<name>A0A5C8Z7M8_9GAMM</name>
<dbReference type="InterPro" id="IPR001492">
    <property type="entry name" value="Flagellin"/>
</dbReference>
<dbReference type="OrthoDB" id="9796789at2"/>
<dbReference type="Pfam" id="PF00700">
    <property type="entry name" value="Flagellin_C"/>
    <property type="match status" value="1"/>
</dbReference>
<evidence type="ECO:0000313" key="8">
    <source>
        <dbReference type="EMBL" id="TXR53248.1"/>
    </source>
</evidence>
<comment type="caution">
    <text evidence="8">The sequence shown here is derived from an EMBL/GenBank/DDBJ whole genome shotgun (WGS) entry which is preliminary data.</text>
</comment>
<dbReference type="PANTHER" id="PTHR42792">
    <property type="entry name" value="FLAGELLIN"/>
    <property type="match status" value="1"/>
</dbReference>
<keyword evidence="8" id="KW-0282">Flagellum</keyword>
<dbReference type="AlphaFoldDB" id="A0A5C8Z7M8"/>
<keyword evidence="3 4" id="KW-0975">Bacterial flagellum</keyword>
<evidence type="ECO:0000256" key="2">
    <source>
        <dbReference type="ARBA" id="ARBA00022525"/>
    </source>
</evidence>
<dbReference type="Pfam" id="PF00669">
    <property type="entry name" value="Flagellin_N"/>
    <property type="match status" value="1"/>
</dbReference>
<comment type="function">
    <text evidence="4">Flagellin is the subunit protein which polymerizes to form the filaments of bacterial flagella.</text>
</comment>
<dbReference type="Gene3D" id="1.20.1330.10">
    <property type="entry name" value="f41 fragment of flagellin, N-terminal domain"/>
    <property type="match status" value="2"/>
</dbReference>
<dbReference type="GO" id="GO:0005198">
    <property type="term" value="F:structural molecule activity"/>
    <property type="evidence" value="ECO:0007669"/>
    <property type="project" value="UniProtKB-UniRule"/>
</dbReference>
<dbReference type="RefSeq" id="WP_147712454.1">
    <property type="nucleotide sequence ID" value="NZ_VKAD01000001.1"/>
</dbReference>
<dbReference type="GO" id="GO:0009288">
    <property type="term" value="C:bacterial-type flagellum"/>
    <property type="evidence" value="ECO:0007669"/>
    <property type="project" value="UniProtKB-SubCell"/>
</dbReference>
<evidence type="ECO:0000259" key="7">
    <source>
        <dbReference type="Pfam" id="PF00700"/>
    </source>
</evidence>
<protein>
    <recommendedName>
        <fullName evidence="4">Flagellin</fullName>
    </recommendedName>
</protein>
<dbReference type="Gene3D" id="6.10.280.190">
    <property type="match status" value="1"/>
</dbReference>
<keyword evidence="2 4" id="KW-0964">Secreted</keyword>
<evidence type="ECO:0000259" key="6">
    <source>
        <dbReference type="Pfam" id="PF00669"/>
    </source>
</evidence>
<dbReference type="GO" id="GO:0005576">
    <property type="term" value="C:extracellular region"/>
    <property type="evidence" value="ECO:0007669"/>
    <property type="project" value="UniProtKB-SubCell"/>
</dbReference>
<reference evidence="8 9" key="1">
    <citation type="submission" date="2019-07" db="EMBL/GenBank/DDBJ databases">
        <title>Reinekea sp. strain SSH23 genome sequencing and assembly.</title>
        <authorList>
            <person name="Kim I."/>
        </authorList>
    </citation>
    <scope>NUCLEOTIDE SEQUENCE [LARGE SCALE GENOMIC DNA]</scope>
    <source>
        <strain evidence="8 9">SSH23</strain>
    </source>
</reference>
<keyword evidence="8" id="KW-0969">Cilium</keyword>
<comment type="subcellular location">
    <subcellularLocation>
        <location evidence="4">Secreted</location>
    </subcellularLocation>
    <subcellularLocation>
        <location evidence="4">Bacterial flagellum</location>
    </subcellularLocation>
</comment>
<feature type="coiled-coil region" evidence="5">
    <location>
        <begin position="102"/>
        <end position="129"/>
    </location>
</feature>
<evidence type="ECO:0000256" key="1">
    <source>
        <dbReference type="ARBA" id="ARBA00005709"/>
    </source>
</evidence>
<feature type="domain" description="Flagellin C-terminal" evidence="7">
    <location>
        <begin position="661"/>
        <end position="744"/>
    </location>
</feature>
<keyword evidence="8" id="KW-0966">Cell projection</keyword>
<organism evidence="8 9">
    <name type="scientific">Reinekea thalattae</name>
    <dbReference type="NCBI Taxonomy" id="2593301"/>
    <lineage>
        <taxon>Bacteria</taxon>
        <taxon>Pseudomonadati</taxon>
        <taxon>Pseudomonadota</taxon>
        <taxon>Gammaproteobacteria</taxon>
        <taxon>Oceanospirillales</taxon>
        <taxon>Saccharospirillaceae</taxon>
        <taxon>Reinekea</taxon>
    </lineage>
</organism>
<dbReference type="PANTHER" id="PTHR42792:SF2">
    <property type="entry name" value="FLAGELLIN"/>
    <property type="match status" value="1"/>
</dbReference>
<sequence length="745" mass="74849">MALVINTNMASLNAQRNLSSSQSEYNTSLQRLSSGLRINSAKDDAAGLAISAKFESQITGLDQAVRNAGDGVSLAQTAEGALGTMTDNLQRIRELAVQSSNSTNSEENRVALQAEVEQLMSEITRTAEETNFNGQNLLDGSFNGIFQIGADAGQTVEISISELTASKLGASSQAGVSALGNENALSNGDLVINGEQIRSSTGSDDNLSYANAAASGIAKAAAINEYAEETGVTATVDENVMVGSGMADLATDGTAGADATAVIAINGVDITIQGTDNSDETDRAATRSSVVASINAFAEQTGVTASDGGDEGGIVLTAADGRNIVLEDGTGNAVNDLTVYGLQDGDTAATSAGADADGDGVDDSGVASYAGYTLTAENASTDIVITGGNGTGSGDLSNSGLTEGTYTAQNAYVTSTSQAVAFDTDIATTEALAAEKALDDGDLVIEGVTIRASSATDDTASYTGAASSDASASGIAIAAAINDASDDTGVTATVNATEFTGAYDATTALAGTAGDTSVLTLNGIDITLTDSGDYDTNLTNVADAINQYVGQTGVTATNNGKTITLTAEDGRNISTELVGTSTGVQLGLSGVSEVTGEANTTYSTVTLNAASAIDIEYGSNGIDGVTDSGFAVGSFGGGEDGTFLEDIDISTFEGAQDAIVAIDNALETVTSQQAELGAIQNRFESTVTNLEVTQENLTAAQSAIQDADFAEETAAMSRASVLQQAGISVLSQANSSAEQVLSLLG</sequence>
<keyword evidence="5" id="KW-0175">Coiled coil</keyword>
<dbReference type="InterPro" id="IPR046358">
    <property type="entry name" value="Flagellin_C"/>
</dbReference>
<dbReference type="PRINTS" id="PR00207">
    <property type="entry name" value="FLAGELLIN"/>
</dbReference>